<dbReference type="GeneTree" id="ENSGT00940000177219"/>
<evidence type="ECO:0000313" key="3">
    <source>
        <dbReference type="Proteomes" id="UP000261660"/>
    </source>
</evidence>
<dbReference type="InParanoid" id="A0A3Q3F048"/>
<feature type="compositionally biased region" description="Basic and acidic residues" evidence="1">
    <location>
        <begin position="64"/>
        <end position="78"/>
    </location>
</feature>
<organism evidence="2 3">
    <name type="scientific">Labrus bergylta</name>
    <name type="common">ballan wrasse</name>
    <dbReference type="NCBI Taxonomy" id="56723"/>
    <lineage>
        <taxon>Eukaryota</taxon>
        <taxon>Metazoa</taxon>
        <taxon>Chordata</taxon>
        <taxon>Craniata</taxon>
        <taxon>Vertebrata</taxon>
        <taxon>Euteleostomi</taxon>
        <taxon>Actinopterygii</taxon>
        <taxon>Neopterygii</taxon>
        <taxon>Teleostei</taxon>
        <taxon>Neoteleostei</taxon>
        <taxon>Acanthomorphata</taxon>
        <taxon>Eupercaria</taxon>
        <taxon>Labriformes</taxon>
        <taxon>Labridae</taxon>
        <taxon>Labrus</taxon>
    </lineage>
</organism>
<feature type="compositionally biased region" description="Polar residues" evidence="1">
    <location>
        <begin position="51"/>
        <end position="63"/>
    </location>
</feature>
<reference evidence="2" key="1">
    <citation type="submission" date="2025-08" db="UniProtKB">
        <authorList>
            <consortium name="Ensembl"/>
        </authorList>
    </citation>
    <scope>IDENTIFICATION</scope>
</reference>
<reference evidence="2" key="2">
    <citation type="submission" date="2025-09" db="UniProtKB">
        <authorList>
            <consortium name="Ensembl"/>
        </authorList>
    </citation>
    <scope>IDENTIFICATION</scope>
</reference>
<dbReference type="Ensembl" id="ENSLBET00000012674.1">
    <property type="protein sequence ID" value="ENSLBEP00000012052.1"/>
    <property type="gene ID" value="ENSLBEG00000009285.1"/>
</dbReference>
<sequence>MPWRCCVPGCKGYDEAKSMGVVFHGLPTRDPPRCRDTPVSRYSGVRVCSATLNPKTTRRTSGQDTEHPAETDAEERRCVPSVFPGRERAEPGCTAAPAPATKRRRTQVKAPHRS</sequence>
<name>A0A3Q3F048_9LABR</name>
<dbReference type="STRING" id="56723.ENSLBEP00000012052"/>
<evidence type="ECO:0000256" key="1">
    <source>
        <dbReference type="SAM" id="MobiDB-lite"/>
    </source>
</evidence>
<evidence type="ECO:0000313" key="2">
    <source>
        <dbReference type="Ensembl" id="ENSLBEP00000012052.1"/>
    </source>
</evidence>
<keyword evidence="3" id="KW-1185">Reference proteome</keyword>
<protein>
    <recommendedName>
        <fullName evidence="4">THAP-type domain-containing protein</fullName>
    </recommendedName>
</protein>
<feature type="compositionally biased region" description="Basic residues" evidence="1">
    <location>
        <begin position="101"/>
        <end position="114"/>
    </location>
</feature>
<proteinExistence type="predicted"/>
<dbReference type="Proteomes" id="UP000261660">
    <property type="component" value="Unplaced"/>
</dbReference>
<accession>A0A3Q3F048</accession>
<dbReference type="AlphaFoldDB" id="A0A3Q3F048"/>
<evidence type="ECO:0008006" key="4">
    <source>
        <dbReference type="Google" id="ProtNLM"/>
    </source>
</evidence>
<feature type="region of interest" description="Disordered" evidence="1">
    <location>
        <begin position="51"/>
        <end position="114"/>
    </location>
</feature>